<protein>
    <recommendedName>
        <fullName evidence="4">Hemerythrin HHE cation binding domain-containing protein</fullName>
    </recommendedName>
</protein>
<evidence type="ECO:0008006" key="4">
    <source>
        <dbReference type="Google" id="ProtNLM"/>
    </source>
</evidence>
<reference evidence="3" key="1">
    <citation type="submission" date="2016-06" db="EMBL/GenBank/DDBJ databases">
        <authorList>
            <person name="Varghese N."/>
        </authorList>
    </citation>
    <scope>NUCLEOTIDE SEQUENCE [LARGE SCALE GENOMIC DNA]</scope>
    <source>
        <strain evidence="3">DSM 43171</strain>
    </source>
</reference>
<evidence type="ECO:0000256" key="1">
    <source>
        <dbReference type="SAM" id="MobiDB-lite"/>
    </source>
</evidence>
<evidence type="ECO:0000313" key="2">
    <source>
        <dbReference type="EMBL" id="SCG42994.1"/>
    </source>
</evidence>
<keyword evidence="3" id="KW-1185">Reference proteome</keyword>
<feature type="region of interest" description="Disordered" evidence="1">
    <location>
        <begin position="1"/>
        <end position="25"/>
    </location>
</feature>
<dbReference type="OrthoDB" id="263362at2"/>
<sequence>MVTGPIQQPSVAPTTVRPPAARRPVGDLPALTRALAVPPGEPHWRERVIRQLAPVRRGFAEHVRLTEGPAGLYAELLAQAPRLHRGVRLLAREHAAIVAALAELQHAVERPGMPAEELRRRTDELLDALARHRQHGADLLWEAYQTDLGGET</sequence>
<name>A0A1C5HAG1_9ACTN</name>
<gene>
    <name evidence="2" type="ORF">GA0070560_103378</name>
</gene>
<dbReference type="AlphaFoldDB" id="A0A1C5HAG1"/>
<dbReference type="RefSeq" id="WP_091292705.1">
    <property type="nucleotide sequence ID" value="NZ_FMDN01000003.1"/>
</dbReference>
<feature type="compositionally biased region" description="Polar residues" evidence="1">
    <location>
        <begin position="1"/>
        <end position="10"/>
    </location>
</feature>
<evidence type="ECO:0000313" key="3">
    <source>
        <dbReference type="Proteomes" id="UP000199408"/>
    </source>
</evidence>
<proteinExistence type="predicted"/>
<dbReference type="EMBL" id="FMDN01000003">
    <property type="protein sequence ID" value="SCG42994.1"/>
    <property type="molecule type" value="Genomic_DNA"/>
</dbReference>
<organism evidence="2 3">
    <name type="scientific">Micromonospora halophytica</name>
    <dbReference type="NCBI Taxonomy" id="47864"/>
    <lineage>
        <taxon>Bacteria</taxon>
        <taxon>Bacillati</taxon>
        <taxon>Actinomycetota</taxon>
        <taxon>Actinomycetes</taxon>
        <taxon>Micromonosporales</taxon>
        <taxon>Micromonosporaceae</taxon>
        <taxon>Micromonospora</taxon>
    </lineage>
</organism>
<feature type="compositionally biased region" description="Low complexity" evidence="1">
    <location>
        <begin position="11"/>
        <end position="23"/>
    </location>
</feature>
<dbReference type="Proteomes" id="UP000199408">
    <property type="component" value="Unassembled WGS sequence"/>
</dbReference>
<accession>A0A1C5HAG1</accession>